<dbReference type="EMBL" id="VEVO01000011">
    <property type="protein sequence ID" value="KAF0034540.1"/>
    <property type="molecule type" value="Genomic_DNA"/>
</dbReference>
<dbReference type="AlphaFoldDB" id="A0A6A4SRL0"/>
<dbReference type="PANTHER" id="PTHR12178">
    <property type="entry name" value="EF-HAND DOMAIN-CONTAINING PROTEIN"/>
    <property type="match status" value="1"/>
</dbReference>
<accession>A0A6A4SRL0</accession>
<feature type="compositionally biased region" description="Polar residues" evidence="1">
    <location>
        <begin position="458"/>
        <end position="470"/>
    </location>
</feature>
<evidence type="ECO:0000256" key="1">
    <source>
        <dbReference type="SAM" id="MobiDB-lite"/>
    </source>
</evidence>
<feature type="region of interest" description="Disordered" evidence="1">
    <location>
        <begin position="453"/>
        <end position="476"/>
    </location>
</feature>
<organism evidence="2 3">
    <name type="scientific">Scophthalmus maximus</name>
    <name type="common">Turbot</name>
    <name type="synonym">Psetta maxima</name>
    <dbReference type="NCBI Taxonomy" id="52904"/>
    <lineage>
        <taxon>Eukaryota</taxon>
        <taxon>Metazoa</taxon>
        <taxon>Chordata</taxon>
        <taxon>Craniata</taxon>
        <taxon>Vertebrata</taxon>
        <taxon>Euteleostomi</taxon>
        <taxon>Actinopterygii</taxon>
        <taxon>Neopterygii</taxon>
        <taxon>Teleostei</taxon>
        <taxon>Neoteleostei</taxon>
        <taxon>Acanthomorphata</taxon>
        <taxon>Carangaria</taxon>
        <taxon>Pleuronectiformes</taxon>
        <taxon>Pleuronectoidei</taxon>
        <taxon>Scophthalmidae</taxon>
        <taxon>Scophthalmus</taxon>
    </lineage>
</organism>
<proteinExistence type="predicted"/>
<reference evidence="2 3" key="1">
    <citation type="submission" date="2019-06" db="EMBL/GenBank/DDBJ databases">
        <title>Draft genomes of female and male turbot (Scophthalmus maximus).</title>
        <authorList>
            <person name="Xu H."/>
            <person name="Xu X.-W."/>
            <person name="Shao C."/>
            <person name="Chen S."/>
        </authorList>
    </citation>
    <scope>NUCLEOTIDE SEQUENCE [LARGE SCALE GENOMIC DNA]</scope>
    <source>
        <strain evidence="2">Ysfricsl-2016a</strain>
        <tissue evidence="2">Blood</tissue>
    </source>
</reference>
<gene>
    <name evidence="2" type="ORF">F2P81_012298</name>
</gene>
<evidence type="ECO:0000313" key="3">
    <source>
        <dbReference type="Proteomes" id="UP000438429"/>
    </source>
</evidence>
<name>A0A6A4SRL0_SCOMX</name>
<sequence>MLACTELITMCLQSAKQKHLRAQQQQQQQQPLHGDGQGLTIFHDAVRTAALWEAALTFSELAVNDALSSLDTGAAEDTAKHQTSLTVLYPLYAESSREIFRRADKNDYFSQHLGEYLNVLSALESLNVAILKAMDKTKEEYQGSSVLGQFVTRFMLRETSGQLLSLQRSLQCAMEAVGEQSSPAPREAEAPELTAVQRNGRRCGRRVHNNLCMSPSDPCFRILTTGVSTEGGENWCSQINRLQQLLDKLDCQSPKLEPLKEDTLASTYKSNILLVHRQMAVTDKDLDNFRKVLQSYVDAATAHADNLHYLQSNSSKDFQRCIIDMLEDAEVVSTMLLPASSPSRAKNAMQSRRQKKLYACPDVDLQYRKRHGRHLLVTPSSFLAEGMENAVTMGFHCQGVSGDFLRMLFGSCSNHFTLLHFIATRHQDVGSSRGWSILMETLRRWRIRRATPEHRPTRPTTWNKCQNEAATTSTTTTSLTEILLRSPDATAVTFTSALRRCPDDQRRKTQTTLTG</sequence>
<dbReference type="PANTHER" id="PTHR12178:SF3">
    <property type="entry name" value="N-TERMINAL EF-HAND CALCIUM-BINDING PROTEIN 3"/>
    <property type="match status" value="1"/>
</dbReference>
<evidence type="ECO:0000313" key="2">
    <source>
        <dbReference type="EMBL" id="KAF0034540.1"/>
    </source>
</evidence>
<dbReference type="GO" id="GO:0042984">
    <property type="term" value="P:regulation of amyloid precursor protein biosynthetic process"/>
    <property type="evidence" value="ECO:0007669"/>
    <property type="project" value="TreeGrafter"/>
</dbReference>
<dbReference type="Proteomes" id="UP000438429">
    <property type="component" value="Unassembled WGS sequence"/>
</dbReference>
<comment type="caution">
    <text evidence="2">The sequence shown here is derived from an EMBL/GenBank/DDBJ whole genome shotgun (WGS) entry which is preliminary data.</text>
</comment>
<dbReference type="GO" id="GO:0005783">
    <property type="term" value="C:endoplasmic reticulum"/>
    <property type="evidence" value="ECO:0007669"/>
    <property type="project" value="TreeGrafter"/>
</dbReference>
<dbReference type="GO" id="GO:0000137">
    <property type="term" value="C:Golgi cis cisterna"/>
    <property type="evidence" value="ECO:0007669"/>
    <property type="project" value="TreeGrafter"/>
</dbReference>
<dbReference type="InterPro" id="IPR039862">
    <property type="entry name" value="NECAB1/2/3"/>
</dbReference>
<protein>
    <submittedName>
        <fullName evidence="2">Uncharacterized protein</fullName>
    </submittedName>
</protein>